<name>A0A645C0U3_9ZZZZ</name>
<organism evidence="1">
    <name type="scientific">bioreactor metagenome</name>
    <dbReference type="NCBI Taxonomy" id="1076179"/>
    <lineage>
        <taxon>unclassified sequences</taxon>
        <taxon>metagenomes</taxon>
        <taxon>ecological metagenomes</taxon>
    </lineage>
</organism>
<accession>A0A645C0U3</accession>
<evidence type="ECO:0000313" key="1">
    <source>
        <dbReference type="EMBL" id="MPM71249.1"/>
    </source>
</evidence>
<protein>
    <submittedName>
        <fullName evidence="1">Uncharacterized protein</fullName>
    </submittedName>
</protein>
<reference evidence="1" key="1">
    <citation type="submission" date="2019-08" db="EMBL/GenBank/DDBJ databases">
        <authorList>
            <person name="Kucharzyk K."/>
            <person name="Murdoch R.W."/>
            <person name="Higgins S."/>
            <person name="Loffler F."/>
        </authorList>
    </citation>
    <scope>NUCLEOTIDE SEQUENCE</scope>
</reference>
<sequence length="144" mass="16414">MKKRFFATILVLVLVFSFASSAMAYSSRTVPINFKSYKDTEGRYTPYTGYSSSQMLYFTVTAQVYPTKQSTIPCADADDAQLLQIRAEGQSIKPMQRKLVWNGDSTNYSSLTANTYYRIRFGNYDGENYIKGNVEIRYGSYQAD</sequence>
<comment type="caution">
    <text evidence="1">The sequence shown here is derived from an EMBL/GenBank/DDBJ whole genome shotgun (WGS) entry which is preliminary data.</text>
</comment>
<dbReference type="AlphaFoldDB" id="A0A645C0U3"/>
<proteinExistence type="predicted"/>
<gene>
    <name evidence="1" type="ORF">SDC9_118212</name>
</gene>
<dbReference type="EMBL" id="VSSQ01023984">
    <property type="protein sequence ID" value="MPM71249.1"/>
    <property type="molecule type" value="Genomic_DNA"/>
</dbReference>